<dbReference type="Proteomes" id="UP000197468">
    <property type="component" value="Unassembled WGS sequence"/>
</dbReference>
<dbReference type="PIRSF" id="PIRSF019883">
    <property type="entry name" value="UCP019883"/>
    <property type="match status" value="1"/>
</dbReference>
<proteinExistence type="predicted"/>
<evidence type="ECO:0000313" key="2">
    <source>
        <dbReference type="EMBL" id="OWQ91929.1"/>
    </source>
</evidence>
<dbReference type="OrthoDB" id="5785537at2"/>
<reference evidence="2 3" key="1">
    <citation type="journal article" date="2008" name="Int. J. Syst. Evol. Microbiol.">
        <title>Description of Roseateles aquatilis sp. nov. and Roseateles terrae sp. nov., in the class Betaproteobacteria, and emended description of the genus Roseateles.</title>
        <authorList>
            <person name="Gomila M."/>
            <person name="Bowien B."/>
            <person name="Falsen E."/>
            <person name="Moore E.R."/>
            <person name="Lalucat J."/>
        </authorList>
    </citation>
    <scope>NUCLEOTIDE SEQUENCE [LARGE SCALE GENOMIC DNA]</scope>
    <source>
        <strain evidence="2 3">CCUG 48205</strain>
    </source>
</reference>
<dbReference type="RefSeq" id="WP_088383669.1">
    <property type="nucleotide sequence ID" value="NZ_NIOF01000002.1"/>
</dbReference>
<dbReference type="Pfam" id="PF10993">
    <property type="entry name" value="DUF2818"/>
    <property type="match status" value="1"/>
</dbReference>
<accession>A0A246JI70</accession>
<keyword evidence="1" id="KW-1133">Transmembrane helix</keyword>
<feature type="transmembrane region" description="Helical" evidence="1">
    <location>
        <begin position="41"/>
        <end position="60"/>
    </location>
</feature>
<sequence>MEQGASVWVVLLVALVAANAPYLSSRILLVGPRREPKAAGWRLLELVLLALITLGVGFGLEARLGQRSVQGWEFYAAALALFVTLGFPGFVWRYLRRSRSKVREFDDEDAA</sequence>
<keyword evidence="3" id="KW-1185">Reference proteome</keyword>
<dbReference type="AlphaFoldDB" id="A0A246JI70"/>
<dbReference type="EMBL" id="NIOF01000002">
    <property type="protein sequence ID" value="OWQ91929.1"/>
    <property type="molecule type" value="Genomic_DNA"/>
</dbReference>
<feature type="transmembrane region" description="Helical" evidence="1">
    <location>
        <begin position="6"/>
        <end position="29"/>
    </location>
</feature>
<evidence type="ECO:0000313" key="3">
    <source>
        <dbReference type="Proteomes" id="UP000197468"/>
    </source>
</evidence>
<comment type="caution">
    <text evidence="2">The sequence shown here is derived from an EMBL/GenBank/DDBJ whole genome shotgun (WGS) entry which is preliminary data.</text>
</comment>
<protein>
    <recommendedName>
        <fullName evidence="4">DUF2818 domain-containing protein</fullName>
    </recommendedName>
</protein>
<keyword evidence="1" id="KW-0472">Membrane</keyword>
<evidence type="ECO:0000256" key="1">
    <source>
        <dbReference type="SAM" id="Phobius"/>
    </source>
</evidence>
<keyword evidence="1" id="KW-0812">Transmembrane</keyword>
<evidence type="ECO:0008006" key="4">
    <source>
        <dbReference type="Google" id="ProtNLM"/>
    </source>
</evidence>
<feature type="transmembrane region" description="Helical" evidence="1">
    <location>
        <begin position="72"/>
        <end position="95"/>
    </location>
</feature>
<gene>
    <name evidence="2" type="ORF">CDN99_06065</name>
</gene>
<name>A0A246JI70_9BURK</name>
<organism evidence="2 3">
    <name type="scientific">Roseateles aquatilis</name>
    <dbReference type="NCBI Taxonomy" id="431061"/>
    <lineage>
        <taxon>Bacteria</taxon>
        <taxon>Pseudomonadati</taxon>
        <taxon>Pseudomonadota</taxon>
        <taxon>Betaproteobacteria</taxon>
        <taxon>Burkholderiales</taxon>
        <taxon>Sphaerotilaceae</taxon>
        <taxon>Roseateles</taxon>
    </lineage>
</organism>
<dbReference type="InterPro" id="IPR016768">
    <property type="entry name" value="UCP019883"/>
</dbReference>